<organism evidence="3 4">
    <name type="scientific">Physocladia obscura</name>
    <dbReference type="NCBI Taxonomy" id="109957"/>
    <lineage>
        <taxon>Eukaryota</taxon>
        <taxon>Fungi</taxon>
        <taxon>Fungi incertae sedis</taxon>
        <taxon>Chytridiomycota</taxon>
        <taxon>Chytridiomycota incertae sedis</taxon>
        <taxon>Chytridiomycetes</taxon>
        <taxon>Chytridiales</taxon>
        <taxon>Chytriomycetaceae</taxon>
        <taxon>Physocladia</taxon>
    </lineage>
</organism>
<dbReference type="EMBL" id="JADGJH010000014">
    <property type="protein sequence ID" value="KAJ3142547.1"/>
    <property type="molecule type" value="Genomic_DNA"/>
</dbReference>
<evidence type="ECO:0000313" key="4">
    <source>
        <dbReference type="Proteomes" id="UP001211907"/>
    </source>
</evidence>
<feature type="domain" description="MHYT" evidence="2">
    <location>
        <begin position="1"/>
        <end position="130"/>
    </location>
</feature>
<dbReference type="PROSITE" id="PS50924">
    <property type="entry name" value="MHYT"/>
    <property type="match status" value="1"/>
</dbReference>
<sequence length="218" mass="24029">MQSVPWKKETQSYATNITESTIEEIGIEIFVLFEKPWRIIASGLAIAIAVLAMHHLGMYSMRTEATQNFNTGIVALSVVIAVVAAAAGMFIIFRILPFYPNNDLKMTAAFIIAVVVSGMHYTGMPAFDFNYRYNASFDSSGLILYIYLGDAILYSEVEIIINIISEALLSFDNTEVLSLLRARTRAFAGSLNYFDVVLTPNPESILASQSIVASSQMV</sequence>
<dbReference type="Proteomes" id="UP001211907">
    <property type="component" value="Unassembled WGS sequence"/>
</dbReference>
<protein>
    <recommendedName>
        <fullName evidence="2">MHYT domain-containing protein</fullName>
    </recommendedName>
</protein>
<feature type="transmembrane region" description="Helical" evidence="1">
    <location>
        <begin position="39"/>
        <end position="61"/>
    </location>
</feature>
<feature type="transmembrane region" description="Helical" evidence="1">
    <location>
        <begin position="73"/>
        <end position="96"/>
    </location>
</feature>
<keyword evidence="1" id="KW-1133">Transmembrane helix</keyword>
<evidence type="ECO:0000259" key="2">
    <source>
        <dbReference type="PROSITE" id="PS50924"/>
    </source>
</evidence>
<feature type="transmembrane region" description="Helical" evidence="1">
    <location>
        <begin position="108"/>
        <end position="127"/>
    </location>
</feature>
<keyword evidence="4" id="KW-1185">Reference proteome</keyword>
<dbReference type="PANTHER" id="PTHR35152:SF1">
    <property type="entry name" value="DOMAIN SIGNALLING PROTEIN, PUTATIVE (AFU_ORTHOLOGUE AFUA_5G11310)-RELATED"/>
    <property type="match status" value="1"/>
</dbReference>
<accession>A0AAD5TCJ5</accession>
<proteinExistence type="predicted"/>
<keyword evidence="1" id="KW-0472">Membrane</keyword>
<evidence type="ECO:0000313" key="3">
    <source>
        <dbReference type="EMBL" id="KAJ3142547.1"/>
    </source>
</evidence>
<dbReference type="Pfam" id="PF03707">
    <property type="entry name" value="MHYT"/>
    <property type="match status" value="1"/>
</dbReference>
<comment type="caution">
    <text evidence="3">The sequence shown here is derived from an EMBL/GenBank/DDBJ whole genome shotgun (WGS) entry which is preliminary data.</text>
</comment>
<dbReference type="AlphaFoldDB" id="A0AAD5TCJ5"/>
<evidence type="ECO:0000256" key="1">
    <source>
        <dbReference type="SAM" id="Phobius"/>
    </source>
</evidence>
<name>A0AAD5TCJ5_9FUNG</name>
<keyword evidence="1" id="KW-0812">Transmembrane</keyword>
<reference evidence="3" key="1">
    <citation type="submission" date="2020-05" db="EMBL/GenBank/DDBJ databases">
        <title>Phylogenomic resolution of chytrid fungi.</title>
        <authorList>
            <person name="Stajich J.E."/>
            <person name="Amses K."/>
            <person name="Simmons R."/>
            <person name="Seto K."/>
            <person name="Myers J."/>
            <person name="Bonds A."/>
            <person name="Quandt C.A."/>
            <person name="Barry K."/>
            <person name="Liu P."/>
            <person name="Grigoriev I."/>
            <person name="Longcore J.E."/>
            <person name="James T.Y."/>
        </authorList>
    </citation>
    <scope>NUCLEOTIDE SEQUENCE</scope>
    <source>
        <strain evidence="3">JEL0513</strain>
    </source>
</reference>
<dbReference type="PANTHER" id="PTHR35152">
    <property type="entry name" value="DOMAIN SIGNALLING PROTEIN, PUTATIVE (AFU_ORTHOLOGUE AFUA_5G11310)-RELATED"/>
    <property type="match status" value="1"/>
</dbReference>
<dbReference type="InterPro" id="IPR005330">
    <property type="entry name" value="MHYT_dom"/>
</dbReference>
<gene>
    <name evidence="3" type="ORF">HK100_001800</name>
</gene>